<name>A0A1L0B463_9ASCO</name>
<dbReference type="Gene3D" id="2.40.50.770">
    <property type="entry name" value="RecQ-mediated genome instability protein Rmi1, C-terminal domain"/>
    <property type="match status" value="1"/>
</dbReference>
<evidence type="ECO:0000313" key="2">
    <source>
        <dbReference type="EMBL" id="SGZ40596.1"/>
    </source>
</evidence>
<protein>
    <recommendedName>
        <fullName evidence="1">RecQ mediated genome instability protein 1 OB-fold domain-containing protein</fullName>
    </recommendedName>
</protein>
<dbReference type="OrthoDB" id="3971164at2759"/>
<dbReference type="EMBL" id="FQNF01000056">
    <property type="protein sequence ID" value="SGZ40596.1"/>
    <property type="molecule type" value="Genomic_DNA"/>
</dbReference>
<evidence type="ECO:0000259" key="1">
    <source>
        <dbReference type="Pfam" id="PF08585"/>
    </source>
</evidence>
<feature type="domain" description="RecQ mediated genome instability protein 1 OB-fold" evidence="1">
    <location>
        <begin position="82"/>
        <end position="229"/>
    </location>
</feature>
<keyword evidence="3" id="KW-1185">Reference proteome</keyword>
<dbReference type="AlphaFoldDB" id="A0A1L0B463"/>
<gene>
    <name evidence="2" type="ORF">HGUI_02796</name>
</gene>
<proteinExistence type="predicted"/>
<sequence>MNSIDNTIRNQDITNLDSNEINNLATSQTTNMVVRQFISFYRQMPFKLYIDQNILPSQKPKKKGTTTNVLDISDFIIEPEYSFLFQIVMIQDITKSLSSQVEALQELLTGEVQYADRVTKKKTVPSRKVKQLSEADDIENNGDGDTSVLLDKEIIQGFNSAKDLTLKITIQDKTGAYYYCYTYPDREGILPLVELVNFGCVPICKKILGTKIILRNFTFSRGVIILRRSDQMATLARSSIPSWNENFYSKIINFWKNSLETRNSALNNKLDKLEAEQKRIYFKSRA</sequence>
<dbReference type="VEuPathDB" id="FungiDB:HGUI_02796"/>
<dbReference type="InterPro" id="IPR013894">
    <property type="entry name" value="RMI1_OB"/>
</dbReference>
<evidence type="ECO:0000313" key="3">
    <source>
        <dbReference type="Proteomes" id="UP000183365"/>
    </source>
</evidence>
<dbReference type="Proteomes" id="UP000183365">
    <property type="component" value="Unassembled WGS sequence"/>
</dbReference>
<accession>A0A1L0B463</accession>
<dbReference type="Pfam" id="PF08585">
    <property type="entry name" value="RMI1_N_C"/>
    <property type="match status" value="1"/>
</dbReference>
<dbReference type="InterPro" id="IPR042470">
    <property type="entry name" value="RMI1_N_C_sf"/>
</dbReference>
<reference evidence="3" key="1">
    <citation type="submission" date="2016-11" db="EMBL/GenBank/DDBJ databases">
        <authorList>
            <person name="Guldener U."/>
        </authorList>
    </citation>
    <scope>NUCLEOTIDE SEQUENCE [LARGE SCALE GENOMIC DNA]</scope>
</reference>
<organism evidence="2 3">
    <name type="scientific">Hanseniaspora guilliermondii</name>
    <dbReference type="NCBI Taxonomy" id="56406"/>
    <lineage>
        <taxon>Eukaryota</taxon>
        <taxon>Fungi</taxon>
        <taxon>Dikarya</taxon>
        <taxon>Ascomycota</taxon>
        <taxon>Saccharomycotina</taxon>
        <taxon>Saccharomycetes</taxon>
        <taxon>Saccharomycodales</taxon>
        <taxon>Saccharomycodaceae</taxon>
        <taxon>Hanseniaspora</taxon>
    </lineage>
</organism>